<reference evidence="2" key="1">
    <citation type="journal article" date="2020" name="Microb. Genom.">
        <title>Genetic diversity of clinical and environmental Mucorales isolates obtained from an investigation of mucormycosis cases among solid organ transplant recipients.</title>
        <authorList>
            <person name="Nguyen M.H."/>
            <person name="Kaul D."/>
            <person name="Muto C."/>
            <person name="Cheng S.J."/>
            <person name="Richter R.A."/>
            <person name="Bruno V.M."/>
            <person name="Liu G."/>
            <person name="Beyhan S."/>
            <person name="Sundermann A.J."/>
            <person name="Mounaud S."/>
            <person name="Pasculle A.W."/>
            <person name="Nierman W.C."/>
            <person name="Driscoll E."/>
            <person name="Cumbie R."/>
            <person name="Clancy C.J."/>
            <person name="Dupont C.L."/>
        </authorList>
    </citation>
    <scope>NUCLEOTIDE SEQUENCE</scope>
    <source>
        <strain evidence="2">GL11</strain>
    </source>
</reference>
<comment type="caution">
    <text evidence="2">The sequence shown here is derived from an EMBL/GenBank/DDBJ whole genome shotgun (WGS) entry which is preliminary data.</text>
</comment>
<dbReference type="Proteomes" id="UP000716291">
    <property type="component" value="Unassembled WGS sequence"/>
</dbReference>
<proteinExistence type="predicted"/>
<feature type="compositionally biased region" description="Basic and acidic residues" evidence="1">
    <location>
        <begin position="110"/>
        <end position="119"/>
    </location>
</feature>
<evidence type="ECO:0000313" key="2">
    <source>
        <dbReference type="EMBL" id="KAG1315184.1"/>
    </source>
</evidence>
<dbReference type="AlphaFoldDB" id="A0A9P6XJA0"/>
<name>A0A9P6XJA0_RHIOR</name>
<dbReference type="EMBL" id="JAANQT010000059">
    <property type="protein sequence ID" value="KAG1315184.1"/>
    <property type="molecule type" value="Genomic_DNA"/>
</dbReference>
<evidence type="ECO:0000256" key="1">
    <source>
        <dbReference type="SAM" id="MobiDB-lite"/>
    </source>
</evidence>
<sequence length="129" mass="14653">MSLIDKSIRFSLASCKTEDSVASSTIATPIDASPQPRPLNPPSAIINIINDDPLPNLKVYPIVRRSSPPQESSFRIKKLWPKLKHMISKTNQHEDNVKQMLDSLQQQQKLETKKTEKRWLGRNKVGPQI</sequence>
<gene>
    <name evidence="2" type="ORF">G6F64_000861</name>
</gene>
<evidence type="ECO:0000313" key="3">
    <source>
        <dbReference type="Proteomes" id="UP000716291"/>
    </source>
</evidence>
<organism evidence="2 3">
    <name type="scientific">Rhizopus oryzae</name>
    <name type="common">Mucormycosis agent</name>
    <name type="synonym">Rhizopus arrhizus var. delemar</name>
    <dbReference type="NCBI Taxonomy" id="64495"/>
    <lineage>
        <taxon>Eukaryota</taxon>
        <taxon>Fungi</taxon>
        <taxon>Fungi incertae sedis</taxon>
        <taxon>Mucoromycota</taxon>
        <taxon>Mucoromycotina</taxon>
        <taxon>Mucoromycetes</taxon>
        <taxon>Mucorales</taxon>
        <taxon>Mucorineae</taxon>
        <taxon>Rhizopodaceae</taxon>
        <taxon>Rhizopus</taxon>
    </lineage>
</organism>
<accession>A0A9P6XJA0</accession>
<dbReference type="OrthoDB" id="2289675at2759"/>
<keyword evidence="3" id="KW-1185">Reference proteome</keyword>
<protein>
    <submittedName>
        <fullName evidence="2">Uncharacterized protein</fullName>
    </submittedName>
</protein>
<feature type="region of interest" description="Disordered" evidence="1">
    <location>
        <begin position="108"/>
        <end position="129"/>
    </location>
</feature>